<dbReference type="Proteomes" id="UP000008672">
    <property type="component" value="Unassembled WGS sequence"/>
</dbReference>
<dbReference type="InterPro" id="IPR004244">
    <property type="entry name" value="Transposase_22"/>
</dbReference>
<evidence type="ECO:0000313" key="2">
    <source>
        <dbReference type="Ensembl" id="ENSLACP00000007786.1"/>
    </source>
</evidence>
<organism evidence="2 3">
    <name type="scientific">Latimeria chalumnae</name>
    <name type="common">Coelacanth</name>
    <dbReference type="NCBI Taxonomy" id="7897"/>
    <lineage>
        <taxon>Eukaryota</taxon>
        <taxon>Metazoa</taxon>
        <taxon>Chordata</taxon>
        <taxon>Craniata</taxon>
        <taxon>Vertebrata</taxon>
        <taxon>Euteleostomi</taxon>
        <taxon>Coelacanthiformes</taxon>
        <taxon>Coelacanthidae</taxon>
        <taxon>Latimeria</taxon>
    </lineage>
</organism>
<feature type="coiled-coil region" evidence="1">
    <location>
        <begin position="4"/>
        <end position="76"/>
    </location>
</feature>
<reference evidence="2" key="3">
    <citation type="submission" date="2025-09" db="UniProtKB">
        <authorList>
            <consortium name="Ensembl"/>
        </authorList>
    </citation>
    <scope>IDENTIFICATION</scope>
</reference>
<evidence type="ECO:0000313" key="3">
    <source>
        <dbReference type="Proteomes" id="UP000008672"/>
    </source>
</evidence>
<sequence length="211" mass="24642">LEIKKEFFTQMKALREAIAQMKCEITSQGEFLAETDQHNNVLEAKVDILQKENSKIKELEARAEDIKNRSRRNNIRVSSILEGLEGLDMVTFIQSLISEALKLPEDSEASIEIDRAYRALCPKPASTDRHRQVIIRLLRWQDWEWTLKATRTQGQIVWQNHKIYFDQDFSRVLQQKRITFFSLRQKLAVAKVKSLLNYPAILRVNCNGQNL</sequence>
<dbReference type="InParanoid" id="H3ADR5"/>
<evidence type="ECO:0008006" key="4">
    <source>
        <dbReference type="Google" id="ProtNLM"/>
    </source>
</evidence>
<reference evidence="3" key="1">
    <citation type="submission" date="2011-08" db="EMBL/GenBank/DDBJ databases">
        <title>The draft genome of Latimeria chalumnae.</title>
        <authorList>
            <person name="Di Palma F."/>
            <person name="Alfoldi J."/>
            <person name="Johnson J."/>
            <person name="Berlin A."/>
            <person name="Gnerre S."/>
            <person name="Jaffe D."/>
            <person name="MacCallum I."/>
            <person name="Young S."/>
            <person name="Walker B.J."/>
            <person name="Lander E."/>
            <person name="Lindblad-Toh K."/>
        </authorList>
    </citation>
    <scope>NUCLEOTIDE SEQUENCE [LARGE SCALE GENOMIC DNA]</scope>
    <source>
        <strain evidence="3">Wild caught</strain>
    </source>
</reference>
<dbReference type="AlphaFoldDB" id="H3ADR5"/>
<keyword evidence="3" id="KW-1185">Reference proteome</keyword>
<protein>
    <recommendedName>
        <fullName evidence="4">L1 transposable element RRM domain-containing protein</fullName>
    </recommendedName>
</protein>
<dbReference type="EMBL" id="AFYH01198705">
    <property type="status" value="NOT_ANNOTATED_CDS"/>
    <property type="molecule type" value="Genomic_DNA"/>
</dbReference>
<dbReference type="GeneTree" id="ENSGT01130000281482"/>
<dbReference type="Gene3D" id="3.30.70.1820">
    <property type="entry name" value="L1 transposable element, RRM domain"/>
    <property type="match status" value="1"/>
</dbReference>
<keyword evidence="1" id="KW-0175">Coiled coil</keyword>
<proteinExistence type="predicted"/>
<name>H3ADR5_LATCH</name>
<evidence type="ECO:0000256" key="1">
    <source>
        <dbReference type="SAM" id="Coils"/>
    </source>
</evidence>
<dbReference type="Ensembl" id="ENSLACT00000007852.1">
    <property type="protein sequence ID" value="ENSLACP00000007786.1"/>
    <property type="gene ID" value="ENSLACG00000006896.1"/>
</dbReference>
<dbReference type="PANTHER" id="PTHR11505">
    <property type="entry name" value="L1 TRANSPOSABLE ELEMENT-RELATED"/>
    <property type="match status" value="1"/>
</dbReference>
<accession>H3ADR5</accession>
<dbReference type="HOGENOM" id="CLU_062834_2_1_1"/>
<reference evidence="2" key="2">
    <citation type="submission" date="2025-08" db="UniProtKB">
        <authorList>
            <consortium name="Ensembl"/>
        </authorList>
    </citation>
    <scope>IDENTIFICATION</scope>
</reference>